<evidence type="ECO:0008006" key="3">
    <source>
        <dbReference type="Google" id="ProtNLM"/>
    </source>
</evidence>
<dbReference type="InterPro" id="IPR006498">
    <property type="entry name" value="Tail_tube"/>
</dbReference>
<gene>
    <name evidence="1" type="ORF">SAMN05421547_12116</name>
</gene>
<name>A0A1H3SK04_9BURK</name>
<dbReference type="Proteomes" id="UP000183417">
    <property type="component" value="Unassembled WGS sequence"/>
</dbReference>
<dbReference type="Pfam" id="PF04985">
    <property type="entry name" value="Phage_tube"/>
    <property type="match status" value="1"/>
</dbReference>
<dbReference type="AlphaFoldDB" id="A0A1H3SK04"/>
<sequence>MGLPRSLKNFATFVDGNSYIGDMPEVGLPKLTRKMEKYRAGGMNGEVSLDFGMEAIEADLTAAGYMKELISTWGTLRHDGVLLRFAGALQGDDSEGVDSLEVVMRGRFSEFDPGKAKAGDKTEIKYKLAVSYYRLSINGQVLIEIDPVNFVEVVNGIDRLAQVRAALGI</sequence>
<dbReference type="NCBIfam" id="TIGR01611">
    <property type="entry name" value="tail_tube"/>
    <property type="match status" value="1"/>
</dbReference>
<dbReference type="GeneID" id="94693760"/>
<proteinExistence type="predicted"/>
<evidence type="ECO:0000313" key="2">
    <source>
        <dbReference type="Proteomes" id="UP000183417"/>
    </source>
</evidence>
<protein>
    <recommendedName>
        <fullName evidence="3">Phage major tail tube protein</fullName>
    </recommendedName>
</protein>
<organism evidence="1 2">
    <name type="scientific">Delftia lacustris</name>
    <dbReference type="NCBI Taxonomy" id="558537"/>
    <lineage>
        <taxon>Bacteria</taxon>
        <taxon>Pseudomonadati</taxon>
        <taxon>Pseudomonadota</taxon>
        <taxon>Betaproteobacteria</taxon>
        <taxon>Burkholderiales</taxon>
        <taxon>Comamonadaceae</taxon>
        <taxon>Delftia</taxon>
    </lineage>
</organism>
<dbReference type="EMBL" id="FNPE01000021">
    <property type="protein sequence ID" value="SDZ38326.1"/>
    <property type="molecule type" value="Genomic_DNA"/>
</dbReference>
<reference evidence="1 2" key="1">
    <citation type="submission" date="2016-10" db="EMBL/GenBank/DDBJ databases">
        <authorList>
            <person name="de Groot N.N."/>
        </authorList>
    </citation>
    <scope>NUCLEOTIDE SEQUENCE [LARGE SCALE GENOMIC DNA]</scope>
    <source>
        <strain evidence="1 2">LMG 24775</strain>
    </source>
</reference>
<accession>A0A1H3SK04</accession>
<evidence type="ECO:0000313" key="1">
    <source>
        <dbReference type="EMBL" id="SDZ38326.1"/>
    </source>
</evidence>
<dbReference type="RefSeq" id="WP_012204508.1">
    <property type="nucleotide sequence ID" value="NZ_AP025556.1"/>
</dbReference>